<proteinExistence type="predicted"/>
<keyword evidence="2" id="KW-0472">Membrane</keyword>
<protein>
    <submittedName>
        <fullName evidence="3">Uncharacterized protein</fullName>
    </submittedName>
</protein>
<feature type="region of interest" description="Disordered" evidence="1">
    <location>
        <begin position="135"/>
        <end position="163"/>
    </location>
</feature>
<name>A0A2T6ZVW9_TUBBO</name>
<accession>A0A2T6ZVW9</accession>
<evidence type="ECO:0000256" key="2">
    <source>
        <dbReference type="SAM" id="Phobius"/>
    </source>
</evidence>
<dbReference type="Proteomes" id="UP000244722">
    <property type="component" value="Unassembled WGS sequence"/>
</dbReference>
<sequence>MPPNSPFPTRGLLGQLNKRDQIGDKGAGSSDNNSPVVMAGLVIAALTLLVAILAYQHERFRHSLSSLLPWYFFFYKHVRRIRRTIPLSHISNTIPAPDSPGTGYVFIHNDYSKAGVVFIYNNYPNAEFAEFAGGDSSFTSSQSDTASRGDMRRHRTTATATAARPSLAAPPIRLVGVNTNTNTVPLLIPNV</sequence>
<dbReference type="AlphaFoldDB" id="A0A2T6ZVW9"/>
<evidence type="ECO:0000256" key="1">
    <source>
        <dbReference type="SAM" id="MobiDB-lite"/>
    </source>
</evidence>
<feature type="transmembrane region" description="Helical" evidence="2">
    <location>
        <begin position="36"/>
        <end position="55"/>
    </location>
</feature>
<keyword evidence="2" id="KW-0812">Transmembrane</keyword>
<evidence type="ECO:0000313" key="4">
    <source>
        <dbReference type="Proteomes" id="UP000244722"/>
    </source>
</evidence>
<reference evidence="3 4" key="1">
    <citation type="submission" date="2017-04" db="EMBL/GenBank/DDBJ databases">
        <title>Draft genome sequence of Tuber borchii Vittad., a whitish edible truffle.</title>
        <authorList>
            <consortium name="DOE Joint Genome Institute"/>
            <person name="Murat C."/>
            <person name="Kuo A."/>
            <person name="Barry K.W."/>
            <person name="Clum A."/>
            <person name="Dockter R.B."/>
            <person name="Fauchery L."/>
            <person name="Iotti M."/>
            <person name="Kohler A."/>
            <person name="Labutti K."/>
            <person name="Lindquist E.A."/>
            <person name="Lipzen A."/>
            <person name="Ohm R.A."/>
            <person name="Wang M."/>
            <person name="Grigoriev I.V."/>
            <person name="Zambonelli A."/>
            <person name="Martin F.M."/>
        </authorList>
    </citation>
    <scope>NUCLEOTIDE SEQUENCE [LARGE SCALE GENOMIC DNA]</scope>
    <source>
        <strain evidence="3 4">Tbo3840</strain>
    </source>
</reference>
<keyword evidence="4" id="KW-1185">Reference proteome</keyword>
<gene>
    <name evidence="3" type="ORF">B9Z19DRAFT_1124891</name>
</gene>
<evidence type="ECO:0000313" key="3">
    <source>
        <dbReference type="EMBL" id="PUU79615.1"/>
    </source>
</evidence>
<keyword evidence="2" id="KW-1133">Transmembrane helix</keyword>
<dbReference type="EMBL" id="NESQ01000086">
    <property type="protein sequence ID" value="PUU79615.1"/>
    <property type="molecule type" value="Genomic_DNA"/>
</dbReference>
<organism evidence="3 4">
    <name type="scientific">Tuber borchii</name>
    <name type="common">White truffle</name>
    <dbReference type="NCBI Taxonomy" id="42251"/>
    <lineage>
        <taxon>Eukaryota</taxon>
        <taxon>Fungi</taxon>
        <taxon>Dikarya</taxon>
        <taxon>Ascomycota</taxon>
        <taxon>Pezizomycotina</taxon>
        <taxon>Pezizomycetes</taxon>
        <taxon>Pezizales</taxon>
        <taxon>Tuberaceae</taxon>
        <taxon>Tuber</taxon>
    </lineage>
</organism>
<feature type="compositionally biased region" description="Low complexity" evidence="1">
    <location>
        <begin position="135"/>
        <end position="146"/>
    </location>
</feature>
<comment type="caution">
    <text evidence="3">The sequence shown here is derived from an EMBL/GenBank/DDBJ whole genome shotgun (WGS) entry which is preliminary data.</text>
</comment>